<dbReference type="EMBL" id="BMOB01000002">
    <property type="protein sequence ID" value="GGI79144.1"/>
    <property type="molecule type" value="Genomic_DNA"/>
</dbReference>
<dbReference type="InterPro" id="IPR036412">
    <property type="entry name" value="HAD-like_sf"/>
</dbReference>
<evidence type="ECO:0000256" key="6">
    <source>
        <dbReference type="ARBA" id="ARBA00011245"/>
    </source>
</evidence>
<proteinExistence type="inferred from homology"/>
<keyword evidence="10 17" id="KW-0862">Zinc</keyword>
<feature type="site" description="Stabilizes the phosphoryl group" evidence="16">
    <location>
        <position position="102"/>
    </location>
</feature>
<comment type="subcellular location">
    <subcellularLocation>
        <location evidence="4 14">Cytoplasm</location>
    </subcellularLocation>
</comment>
<protein>
    <recommendedName>
        <fullName evidence="14">D,D-heptose 1,7-bisphosphate phosphatase</fullName>
        <ecNumber evidence="14">3.1.3.-</ecNumber>
    </recommendedName>
</protein>
<feature type="active site" description="Proton donor" evidence="15">
    <location>
        <position position="10"/>
    </location>
</feature>
<dbReference type="GO" id="GO:0046872">
    <property type="term" value="F:metal ion binding"/>
    <property type="evidence" value="ECO:0007669"/>
    <property type="project" value="UniProtKB-KW"/>
</dbReference>
<feature type="binding site" evidence="17">
    <location>
        <position position="127"/>
    </location>
    <ligand>
        <name>Mg(2+)</name>
        <dbReference type="ChEBI" id="CHEBI:18420"/>
    </ligand>
</feature>
<dbReference type="SUPFAM" id="SSF56784">
    <property type="entry name" value="HAD-like"/>
    <property type="match status" value="1"/>
</dbReference>
<evidence type="ECO:0000256" key="9">
    <source>
        <dbReference type="ARBA" id="ARBA00022801"/>
    </source>
</evidence>
<dbReference type="OrthoDB" id="9781367at2"/>
<dbReference type="NCBIfam" id="TIGR01662">
    <property type="entry name" value="HAD-SF-IIIA"/>
    <property type="match status" value="1"/>
</dbReference>
<dbReference type="InterPro" id="IPR023214">
    <property type="entry name" value="HAD_sf"/>
</dbReference>
<dbReference type="Gene3D" id="3.40.50.1000">
    <property type="entry name" value="HAD superfamily/HAD-like"/>
    <property type="match status" value="1"/>
</dbReference>
<dbReference type="InterPro" id="IPR004446">
    <property type="entry name" value="Heptose_bisP_phosphatase"/>
</dbReference>
<evidence type="ECO:0000256" key="10">
    <source>
        <dbReference type="ARBA" id="ARBA00022833"/>
    </source>
</evidence>
<dbReference type="Pfam" id="PF13242">
    <property type="entry name" value="Hydrolase_like"/>
    <property type="match status" value="1"/>
</dbReference>
<comment type="pathway">
    <text evidence="5">Nucleotide-sugar biosynthesis; ADP-L-glycero-beta-D-manno-heptose biosynthesis; ADP-L-glycero-beta-D-manno-heptose from D-glycero-beta-D-manno-heptose 7-phosphate: step 2/4.</text>
</comment>
<evidence type="ECO:0000313" key="18">
    <source>
        <dbReference type="EMBL" id="GGI79144.1"/>
    </source>
</evidence>
<dbReference type="PIRSF" id="PIRSF004682">
    <property type="entry name" value="GmhB"/>
    <property type="match status" value="1"/>
</dbReference>
<dbReference type="InterPro" id="IPR006543">
    <property type="entry name" value="Histidinol-phos"/>
</dbReference>
<evidence type="ECO:0000256" key="5">
    <source>
        <dbReference type="ARBA" id="ARBA00004708"/>
    </source>
</evidence>
<feature type="binding site" evidence="17">
    <location>
        <position position="10"/>
    </location>
    <ligand>
        <name>Mg(2+)</name>
        <dbReference type="ChEBI" id="CHEBI:18420"/>
    </ligand>
</feature>
<reference evidence="18" key="2">
    <citation type="submission" date="2020-09" db="EMBL/GenBank/DDBJ databases">
        <authorList>
            <person name="Sun Q."/>
            <person name="Ohkuma M."/>
        </authorList>
    </citation>
    <scope>NUCLEOTIDE SEQUENCE</scope>
    <source>
        <strain evidence="18">JCM 13919</strain>
    </source>
</reference>
<feature type="binding site" evidence="17">
    <location>
        <position position="8"/>
    </location>
    <ligand>
        <name>Mg(2+)</name>
        <dbReference type="ChEBI" id="CHEBI:18420"/>
    </ligand>
</feature>
<evidence type="ECO:0000256" key="4">
    <source>
        <dbReference type="ARBA" id="ARBA00004496"/>
    </source>
</evidence>
<evidence type="ECO:0000256" key="2">
    <source>
        <dbReference type="ARBA" id="ARBA00001946"/>
    </source>
</evidence>
<evidence type="ECO:0000256" key="16">
    <source>
        <dbReference type="PIRSR" id="PIRSR004682-3"/>
    </source>
</evidence>
<evidence type="ECO:0000256" key="8">
    <source>
        <dbReference type="ARBA" id="ARBA00022723"/>
    </source>
</evidence>
<dbReference type="GO" id="GO:0005975">
    <property type="term" value="P:carbohydrate metabolic process"/>
    <property type="evidence" value="ECO:0007669"/>
    <property type="project" value="InterPro"/>
</dbReference>
<dbReference type="NCBIfam" id="TIGR01656">
    <property type="entry name" value="Histidinol-ppas"/>
    <property type="match status" value="1"/>
</dbReference>
<comment type="cofactor">
    <cofactor evidence="3 17">
        <name>Zn(2+)</name>
        <dbReference type="ChEBI" id="CHEBI:29105"/>
    </cofactor>
</comment>
<dbReference type="InterPro" id="IPR006549">
    <property type="entry name" value="HAD-SF_hydro_IIIA"/>
</dbReference>
<dbReference type="PANTHER" id="PTHR42891:SF1">
    <property type="entry name" value="D-GLYCERO-BETA-D-MANNO-HEPTOSE-1,7-BISPHOSPHATE 7-PHOSPHATASE"/>
    <property type="match status" value="1"/>
</dbReference>
<feature type="binding site" evidence="17">
    <location>
        <position position="100"/>
    </location>
    <ligand>
        <name>Zn(2+)</name>
        <dbReference type="ChEBI" id="CHEBI:29105"/>
    </ligand>
</feature>
<keyword evidence="9 14" id="KW-0378">Hydrolase</keyword>
<evidence type="ECO:0000256" key="14">
    <source>
        <dbReference type="PIRNR" id="PIRNR004682"/>
    </source>
</evidence>
<evidence type="ECO:0000256" key="13">
    <source>
        <dbReference type="ARBA" id="ARBA00061616"/>
    </source>
</evidence>
<sequence>MTKLIILDRDGVINQDSMQYIKSVNEFKLLPGSVRAIAMLSKAGYRIGVATNQSGIARGYYDKAQLEAIHEKMITHVREAGGSIDIIEYCPHMPDYGCTCRKPSPGMLIAIAKHFNEKLLGVPFVGDRISDIQAAETVGAKPLLVLSNMTDRIGLNAYPHVPVFNSLLECVETYLLTHDA</sequence>
<feature type="binding site" evidence="17">
    <location>
        <position position="98"/>
    </location>
    <ligand>
        <name>Zn(2+)</name>
        <dbReference type="ChEBI" id="CHEBI:29105"/>
    </ligand>
</feature>
<organism evidence="18 19">
    <name type="scientific">Legionella impletisoli</name>
    <dbReference type="NCBI Taxonomy" id="343510"/>
    <lineage>
        <taxon>Bacteria</taxon>
        <taxon>Pseudomonadati</taxon>
        <taxon>Pseudomonadota</taxon>
        <taxon>Gammaproteobacteria</taxon>
        <taxon>Legionellales</taxon>
        <taxon>Legionellaceae</taxon>
        <taxon>Legionella</taxon>
    </lineage>
</organism>
<dbReference type="FunFam" id="3.40.50.1000:FF:000168">
    <property type="entry name" value="D,D-heptose 1,7-bisphosphate phosphatase"/>
    <property type="match status" value="1"/>
</dbReference>
<dbReference type="NCBIfam" id="NF006506">
    <property type="entry name" value="PRK08942.1"/>
    <property type="match status" value="1"/>
</dbReference>
<feature type="site" description="Contributes to substrate recognition" evidence="16">
    <location>
        <position position="101"/>
    </location>
</feature>
<evidence type="ECO:0000256" key="7">
    <source>
        <dbReference type="ARBA" id="ARBA00022490"/>
    </source>
</evidence>
<evidence type="ECO:0000256" key="15">
    <source>
        <dbReference type="PIRSR" id="PIRSR004682-1"/>
    </source>
</evidence>
<reference evidence="18" key="1">
    <citation type="journal article" date="2014" name="Int. J. Syst. Evol. Microbiol.">
        <title>Complete genome sequence of Corynebacterium casei LMG S-19264T (=DSM 44701T), isolated from a smear-ripened cheese.</title>
        <authorList>
            <consortium name="US DOE Joint Genome Institute (JGI-PGF)"/>
            <person name="Walter F."/>
            <person name="Albersmeier A."/>
            <person name="Kalinowski J."/>
            <person name="Ruckert C."/>
        </authorList>
    </citation>
    <scope>NUCLEOTIDE SEQUENCE</scope>
    <source>
        <strain evidence="18">JCM 13919</strain>
    </source>
</reference>
<keyword evidence="12 14" id="KW-0119">Carbohydrate metabolism</keyword>
<keyword evidence="7 14" id="KW-0963">Cytoplasm</keyword>
<keyword evidence="11 17" id="KW-0460">Magnesium</keyword>
<comment type="cofactor">
    <cofactor evidence="2 17">
        <name>Mg(2+)</name>
        <dbReference type="ChEBI" id="CHEBI:18420"/>
    </cofactor>
</comment>
<evidence type="ECO:0000256" key="17">
    <source>
        <dbReference type="PIRSR" id="PIRSR004682-4"/>
    </source>
</evidence>
<feature type="binding site" evidence="17">
    <location>
        <position position="90"/>
    </location>
    <ligand>
        <name>Zn(2+)</name>
        <dbReference type="ChEBI" id="CHEBI:29105"/>
    </ligand>
</feature>
<comment type="catalytic activity">
    <reaction evidence="1">
        <text>D-glycero-beta-D-manno-heptose 1,7-bisphosphate + H2O = D-glycero-beta-D-manno-heptose 1-phosphate + phosphate</text>
        <dbReference type="Rhea" id="RHEA:28518"/>
        <dbReference type="ChEBI" id="CHEBI:15377"/>
        <dbReference type="ChEBI" id="CHEBI:43474"/>
        <dbReference type="ChEBI" id="CHEBI:60208"/>
        <dbReference type="ChEBI" id="CHEBI:61593"/>
        <dbReference type="EC" id="3.1.3.82"/>
    </reaction>
</comment>
<dbReference type="GO" id="GO:0034200">
    <property type="term" value="F:D-glycero-beta-D-manno-heptose 1,7-bisphosphate 7-phosphatase activity"/>
    <property type="evidence" value="ECO:0007669"/>
    <property type="project" value="UniProtKB-EC"/>
</dbReference>
<evidence type="ECO:0000256" key="3">
    <source>
        <dbReference type="ARBA" id="ARBA00001947"/>
    </source>
</evidence>
<evidence type="ECO:0000313" key="19">
    <source>
        <dbReference type="Proteomes" id="UP000630149"/>
    </source>
</evidence>
<dbReference type="EC" id="3.1.3.-" evidence="14"/>
<dbReference type="GO" id="GO:0005737">
    <property type="term" value="C:cytoplasm"/>
    <property type="evidence" value="ECO:0007669"/>
    <property type="project" value="UniProtKB-SubCell"/>
</dbReference>
<keyword evidence="8 17" id="KW-0479">Metal-binding</keyword>
<feature type="binding site" evidence="17">
    <location>
        <position position="92"/>
    </location>
    <ligand>
        <name>Zn(2+)</name>
        <dbReference type="ChEBI" id="CHEBI:29105"/>
    </ligand>
</feature>
<gene>
    <name evidence="18" type="ORF">GCM10007966_04560</name>
</gene>
<dbReference type="Proteomes" id="UP000630149">
    <property type="component" value="Unassembled WGS sequence"/>
</dbReference>
<evidence type="ECO:0000256" key="1">
    <source>
        <dbReference type="ARBA" id="ARBA00001226"/>
    </source>
</evidence>
<evidence type="ECO:0000256" key="12">
    <source>
        <dbReference type="ARBA" id="ARBA00023277"/>
    </source>
</evidence>
<comment type="caution">
    <text evidence="18">The sequence shown here is derived from an EMBL/GenBank/DDBJ whole genome shotgun (WGS) entry which is preliminary data.</text>
</comment>
<comment type="subunit">
    <text evidence="6">Monomer.</text>
</comment>
<feature type="site" description="Stabilizes the phosphoryl group" evidence="16">
    <location>
        <position position="51"/>
    </location>
</feature>
<dbReference type="RefSeq" id="WP_131776005.1">
    <property type="nucleotide sequence ID" value="NZ_BMOB01000002.1"/>
</dbReference>
<evidence type="ECO:0000256" key="11">
    <source>
        <dbReference type="ARBA" id="ARBA00022842"/>
    </source>
</evidence>
<accession>A0A917N918</accession>
<comment type="similarity">
    <text evidence="13 14">Belongs to the gmhB family.</text>
</comment>
<dbReference type="AlphaFoldDB" id="A0A917N918"/>
<feature type="active site" description="Nucleophile" evidence="15">
    <location>
        <position position="8"/>
    </location>
</feature>
<name>A0A917N918_9GAMM</name>
<dbReference type="PANTHER" id="PTHR42891">
    <property type="entry name" value="D-GLYCERO-BETA-D-MANNO-HEPTOSE-1,7-BISPHOSPHATE 7-PHOSPHATASE"/>
    <property type="match status" value="1"/>
</dbReference>
<keyword evidence="19" id="KW-1185">Reference proteome</keyword>
<dbReference type="CDD" id="cd07503">
    <property type="entry name" value="HAD_HisB-N"/>
    <property type="match status" value="1"/>
</dbReference>